<feature type="region of interest" description="Disordered" evidence="1">
    <location>
        <begin position="171"/>
        <end position="209"/>
    </location>
</feature>
<dbReference type="SUPFAM" id="SSF54495">
    <property type="entry name" value="UBC-like"/>
    <property type="match status" value="1"/>
</dbReference>
<dbReference type="InterPro" id="IPR006575">
    <property type="entry name" value="RWD_dom"/>
</dbReference>
<protein>
    <recommendedName>
        <fullName evidence="2">RWD domain-containing protein</fullName>
    </recommendedName>
</protein>
<reference evidence="3 4" key="1">
    <citation type="journal article" date="2015" name="Genome Biol. Evol.">
        <title>Comparative Genomics of a Bacterivorous Green Alga Reveals Evolutionary Causalities and Consequences of Phago-Mixotrophic Mode of Nutrition.</title>
        <authorList>
            <person name="Burns J.A."/>
            <person name="Paasch A."/>
            <person name="Narechania A."/>
            <person name="Kim E."/>
        </authorList>
    </citation>
    <scope>NUCLEOTIDE SEQUENCE [LARGE SCALE GENOMIC DNA]</scope>
    <source>
        <strain evidence="3 4">PLY_AMNH</strain>
    </source>
</reference>
<sequence length="527" mass="56390">MTTHRGNAEYTASGSQPDAPLHGKGRGGKGENGRRNPSSDVHSGKGRKGKNGKGQYGKQRTWEPRKGGKGGKANSTGGGRGRNTSEGERLTQETTEGGIVFAGVTSMKGGTALPGHGVASRADQDPRKALSSVEQPEGLLKQREDSHSTLFYCKLQSLELSEASTASRAGAAAADPSSSHVSSEAPGISAVDTGSDFPASSPADVQLGPDSFSQMMQLLQAGDEVAEADMLSKDTQQENWQEQVDEVLALHSILAEEFVGVQAFKQAEAESSMQPDDRTPFLFEVLVKIDPQGLLHIPLQQLAGSSTAWGPHEGGDEGQSSSATPADIQPTMTVQHVPPLRLTIGFPATYPSSAPPKFQLAAMWLDSLQLTTLCEGLDAVWEASPGMAVVYAMIEYLRSAALGLLQEDAAGHRLLSLSSPEKPSDTRVVASYAEFEHLLMILIRRAPSRIMRVPMGWLRGMLAHALLLTVWEAIPLTAEAQWLRSDAGGRRPEKRRRRPALEGSGGRTRRLSDHLRWTHGATLGSSE</sequence>
<dbReference type="EMBL" id="LGRX02028202">
    <property type="protein sequence ID" value="KAK3248338.1"/>
    <property type="molecule type" value="Genomic_DNA"/>
</dbReference>
<dbReference type="PROSITE" id="PS50908">
    <property type="entry name" value="RWD"/>
    <property type="match status" value="1"/>
</dbReference>
<dbReference type="Gene3D" id="3.10.110.10">
    <property type="entry name" value="Ubiquitin Conjugating Enzyme"/>
    <property type="match status" value="1"/>
</dbReference>
<feature type="non-terminal residue" evidence="3">
    <location>
        <position position="527"/>
    </location>
</feature>
<name>A0AAE0C4M8_9CHLO</name>
<comment type="caution">
    <text evidence="3">The sequence shown here is derived from an EMBL/GenBank/DDBJ whole genome shotgun (WGS) entry which is preliminary data.</text>
</comment>
<feature type="region of interest" description="Disordered" evidence="1">
    <location>
        <begin position="487"/>
        <end position="509"/>
    </location>
</feature>
<dbReference type="CDD" id="cd23820">
    <property type="entry name" value="RWD_RNF14"/>
    <property type="match status" value="1"/>
</dbReference>
<gene>
    <name evidence="3" type="ORF">CYMTET_42189</name>
</gene>
<dbReference type="Proteomes" id="UP001190700">
    <property type="component" value="Unassembled WGS sequence"/>
</dbReference>
<feature type="domain" description="RWD" evidence="2">
    <location>
        <begin position="245"/>
        <end position="404"/>
    </location>
</feature>
<dbReference type="Pfam" id="PF05773">
    <property type="entry name" value="RWD"/>
    <property type="match status" value="1"/>
</dbReference>
<feature type="compositionally biased region" description="Polar residues" evidence="1">
    <location>
        <begin position="1"/>
        <end position="16"/>
    </location>
</feature>
<dbReference type="AlphaFoldDB" id="A0AAE0C4M8"/>
<evidence type="ECO:0000256" key="1">
    <source>
        <dbReference type="SAM" id="MobiDB-lite"/>
    </source>
</evidence>
<proteinExistence type="predicted"/>
<accession>A0AAE0C4M8</accession>
<organism evidence="3 4">
    <name type="scientific">Cymbomonas tetramitiformis</name>
    <dbReference type="NCBI Taxonomy" id="36881"/>
    <lineage>
        <taxon>Eukaryota</taxon>
        <taxon>Viridiplantae</taxon>
        <taxon>Chlorophyta</taxon>
        <taxon>Pyramimonadophyceae</taxon>
        <taxon>Pyramimonadales</taxon>
        <taxon>Pyramimonadaceae</taxon>
        <taxon>Cymbomonas</taxon>
    </lineage>
</organism>
<feature type="region of interest" description="Disordered" evidence="1">
    <location>
        <begin position="306"/>
        <end position="326"/>
    </location>
</feature>
<dbReference type="SMART" id="SM00591">
    <property type="entry name" value="RWD"/>
    <property type="match status" value="1"/>
</dbReference>
<evidence type="ECO:0000259" key="2">
    <source>
        <dbReference type="PROSITE" id="PS50908"/>
    </source>
</evidence>
<keyword evidence="4" id="KW-1185">Reference proteome</keyword>
<dbReference type="InterPro" id="IPR016135">
    <property type="entry name" value="UBQ-conjugating_enzyme/RWD"/>
</dbReference>
<evidence type="ECO:0000313" key="4">
    <source>
        <dbReference type="Proteomes" id="UP001190700"/>
    </source>
</evidence>
<feature type="region of interest" description="Disordered" evidence="1">
    <location>
        <begin position="1"/>
        <end position="143"/>
    </location>
</feature>
<evidence type="ECO:0000313" key="3">
    <source>
        <dbReference type="EMBL" id="KAK3248338.1"/>
    </source>
</evidence>